<dbReference type="EMBL" id="LRGB01001562">
    <property type="protein sequence ID" value="KZS11801.1"/>
    <property type="molecule type" value="Genomic_DNA"/>
</dbReference>
<protein>
    <submittedName>
        <fullName evidence="1">Uncharacterized protein</fullName>
    </submittedName>
</protein>
<name>A0A164UYS6_9CRUS</name>
<reference evidence="1 2" key="1">
    <citation type="submission" date="2016-03" db="EMBL/GenBank/DDBJ databases">
        <title>EvidentialGene: Evidence-directed Construction of Genes on Genomes.</title>
        <authorList>
            <person name="Gilbert D.G."/>
            <person name="Choi J.-H."/>
            <person name="Mockaitis K."/>
            <person name="Colbourne J."/>
            <person name="Pfrender M."/>
        </authorList>
    </citation>
    <scope>NUCLEOTIDE SEQUENCE [LARGE SCALE GENOMIC DNA]</scope>
    <source>
        <strain evidence="1 2">Xinb3</strain>
        <tissue evidence="1">Complete organism</tissue>
    </source>
</reference>
<accession>A0A164UYS6</accession>
<proteinExistence type="predicted"/>
<dbReference type="Proteomes" id="UP000076858">
    <property type="component" value="Unassembled WGS sequence"/>
</dbReference>
<gene>
    <name evidence="1" type="ORF">APZ42_023426</name>
</gene>
<comment type="caution">
    <text evidence="1">The sequence shown here is derived from an EMBL/GenBank/DDBJ whole genome shotgun (WGS) entry which is preliminary data.</text>
</comment>
<evidence type="ECO:0000313" key="2">
    <source>
        <dbReference type="Proteomes" id="UP000076858"/>
    </source>
</evidence>
<sequence length="53" mass="6540">MFLQSKQTHTTYVCSIRYFYLENERGRREQSRLIRLLLLVQCLSIDRYNRLTI</sequence>
<keyword evidence="2" id="KW-1185">Reference proteome</keyword>
<evidence type="ECO:0000313" key="1">
    <source>
        <dbReference type="EMBL" id="KZS11801.1"/>
    </source>
</evidence>
<dbReference type="AlphaFoldDB" id="A0A164UYS6"/>
<organism evidence="1 2">
    <name type="scientific">Daphnia magna</name>
    <dbReference type="NCBI Taxonomy" id="35525"/>
    <lineage>
        <taxon>Eukaryota</taxon>
        <taxon>Metazoa</taxon>
        <taxon>Ecdysozoa</taxon>
        <taxon>Arthropoda</taxon>
        <taxon>Crustacea</taxon>
        <taxon>Branchiopoda</taxon>
        <taxon>Diplostraca</taxon>
        <taxon>Cladocera</taxon>
        <taxon>Anomopoda</taxon>
        <taxon>Daphniidae</taxon>
        <taxon>Daphnia</taxon>
    </lineage>
</organism>